<dbReference type="SUPFAM" id="SSF56112">
    <property type="entry name" value="Protein kinase-like (PK-like)"/>
    <property type="match status" value="1"/>
</dbReference>
<keyword evidence="3" id="KW-1185">Reference proteome</keyword>
<dbReference type="SMART" id="SM00220">
    <property type="entry name" value="S_TKc"/>
    <property type="match status" value="1"/>
</dbReference>
<reference evidence="3" key="1">
    <citation type="journal article" date="2008" name="Nat. Genet.">
        <title>The Pristionchus pacificus genome provides a unique perspective on nematode lifestyle and parasitism.</title>
        <authorList>
            <person name="Dieterich C."/>
            <person name="Clifton S.W."/>
            <person name="Schuster L.N."/>
            <person name="Chinwalla A."/>
            <person name="Delehaunty K."/>
            <person name="Dinkelacker I."/>
            <person name="Fulton L."/>
            <person name="Fulton R."/>
            <person name="Godfrey J."/>
            <person name="Minx P."/>
            <person name="Mitreva M."/>
            <person name="Roeseler W."/>
            <person name="Tian H."/>
            <person name="Witte H."/>
            <person name="Yang S.P."/>
            <person name="Wilson R.K."/>
            <person name="Sommer R.J."/>
        </authorList>
    </citation>
    <scope>NUCLEOTIDE SEQUENCE [LARGE SCALE GENOMIC DNA]</scope>
    <source>
        <strain evidence="3">PS312</strain>
    </source>
</reference>
<feature type="compositionally biased region" description="Basic and acidic residues" evidence="1">
    <location>
        <begin position="417"/>
        <end position="442"/>
    </location>
</feature>
<feature type="compositionally biased region" description="Acidic residues" evidence="1">
    <location>
        <begin position="344"/>
        <end position="354"/>
    </location>
</feature>
<evidence type="ECO:0000313" key="2">
    <source>
        <dbReference type="EnsemblMetazoa" id="PPA08458.1"/>
    </source>
</evidence>
<dbReference type="PROSITE" id="PS00107">
    <property type="entry name" value="PROTEIN_KINASE_ATP"/>
    <property type="match status" value="1"/>
</dbReference>
<feature type="region of interest" description="Disordered" evidence="1">
    <location>
        <begin position="336"/>
        <end position="360"/>
    </location>
</feature>
<dbReference type="GO" id="GO:0005524">
    <property type="term" value="F:ATP binding"/>
    <property type="evidence" value="ECO:0007669"/>
    <property type="project" value="UniProtKB-UniRule"/>
</dbReference>
<dbReference type="InterPro" id="IPR050235">
    <property type="entry name" value="CK1_Ser-Thr_kinase"/>
</dbReference>
<name>A0A2A6B4H1_PRIPA</name>
<feature type="compositionally biased region" description="Basic and acidic residues" evidence="1">
    <location>
        <begin position="462"/>
        <end position="490"/>
    </location>
</feature>
<evidence type="ECO:0000256" key="1">
    <source>
        <dbReference type="SAM" id="MobiDB-lite"/>
    </source>
</evidence>
<dbReference type="Proteomes" id="UP000005239">
    <property type="component" value="Unassembled WGS sequence"/>
</dbReference>
<sequence length="944" mass="107051">MKSPSSPVKKEDRLTEGPGQLIYVGGNKRTFRVEYKIGSGTYSDVYKVHRTNDPGKQRALKIERFDSVPEKDRRLTREQAVFDFIQGYDNDCIDKSHFPKMSICAKTSVYVFYVMQLLGPTLHDVRKTMMRCRTRPRTIAEIGRQTLAAIESLHGLGWLHRAIKPHNFHVGLKEVERMIYIVGFDLTRYFKDQGGRITSSHRLTRSKGATRYASARAMKYEDLSRRDDVESWCYMMLEFYDRHNLMWACMDMSKGHAIAFKQHVMSNPIELRNKNHLRMPARFADIITMTFKLQIDDKPDYDGMSAIMEKIIKDERIDMTLPLDWIGRELPLRSRGREKRTEVDESEAEDANETVDERERQKKELFERKRKLEEEMVEIYKQEGQAKTVEQVKSTTGFKERCRLRDLREKRSRRKRESRERQMKTAEEKSNEERSVEMDGDKGIAYPHGQLRRKPARGRGGSRMEKARKKTPEKDKKAPPKTAKEVEPEMKPPSPKPSTPKEVKPEVKPTSPPVAKDAKPEPIPSVCPRMAMSRRGSTQTLKNKELSVTDKLPLGDKPSPAAIARAFDRDEIGLKRLDSSLEAAKNSPHQAMISRVLCCLLIFVCLAEARVDFENSKIYDEYDFKGQSTITITDLCGDSCHIYASITPESKKFATNLLFQLPKGFVSVADVAARVDPSTKQKQFLEVNNTASLLISNANAQNDAGPVVLYVVKNYPIYKGAEMYEADGVYRPASILPQSVTVMSAKPFTIKQKPLTGPQAENAQEVFATMSGFDSTDKGVCPHIYHLVDGPFPGFTLEVNGPIFSLMWNPGFQTPPGDLSATIGITNKRQLERCGFVSSPGNHGCPGKELYKSSLYNVNSPFHAEVTNAQPEAIYLDVTTNSDANHAVSLTDENGAYYMITNTNGNSITASFVNTRNLSINWMPDGTYNTHFLARWNSTFRLGD</sequence>
<dbReference type="InterPro" id="IPR011009">
    <property type="entry name" value="Kinase-like_dom_sf"/>
</dbReference>
<dbReference type="Gene3D" id="1.10.510.10">
    <property type="entry name" value="Transferase(Phosphotransferase) domain 1"/>
    <property type="match status" value="1"/>
</dbReference>
<dbReference type="PROSITE" id="PS50011">
    <property type="entry name" value="PROTEIN_KINASE_DOM"/>
    <property type="match status" value="1"/>
</dbReference>
<dbReference type="OrthoDB" id="2687620at2759"/>
<dbReference type="GO" id="GO:0005634">
    <property type="term" value="C:nucleus"/>
    <property type="evidence" value="ECO:0000318"/>
    <property type="project" value="GO_Central"/>
</dbReference>
<accession>A0A8R1U816</accession>
<protein>
    <submittedName>
        <fullName evidence="2">Protein kinase domain-containing protein</fullName>
    </submittedName>
</protein>
<dbReference type="GO" id="GO:0004674">
    <property type="term" value="F:protein serine/threonine kinase activity"/>
    <property type="evidence" value="ECO:0000318"/>
    <property type="project" value="GO_Central"/>
</dbReference>
<organism evidence="2 3">
    <name type="scientific">Pristionchus pacificus</name>
    <name type="common">Parasitic nematode worm</name>
    <dbReference type="NCBI Taxonomy" id="54126"/>
    <lineage>
        <taxon>Eukaryota</taxon>
        <taxon>Metazoa</taxon>
        <taxon>Ecdysozoa</taxon>
        <taxon>Nematoda</taxon>
        <taxon>Chromadorea</taxon>
        <taxon>Rhabditida</taxon>
        <taxon>Rhabditina</taxon>
        <taxon>Diplogasteromorpha</taxon>
        <taxon>Diplogasteroidea</taxon>
        <taxon>Neodiplogasteridae</taxon>
        <taxon>Pristionchus</taxon>
    </lineage>
</organism>
<dbReference type="EnsemblMetazoa" id="PPA08458.1">
    <property type="protein sequence ID" value="PPA08458.1"/>
    <property type="gene ID" value="WBGene00098012"/>
</dbReference>
<proteinExistence type="predicted"/>
<dbReference type="GO" id="GO:0007165">
    <property type="term" value="P:signal transduction"/>
    <property type="evidence" value="ECO:0000318"/>
    <property type="project" value="GO_Central"/>
</dbReference>
<feature type="region of interest" description="Disordered" evidence="1">
    <location>
        <begin position="401"/>
        <end position="542"/>
    </location>
</feature>
<dbReference type="PANTHER" id="PTHR11909">
    <property type="entry name" value="CASEIN KINASE-RELATED"/>
    <property type="match status" value="1"/>
</dbReference>
<evidence type="ECO:0000313" key="3">
    <source>
        <dbReference type="Proteomes" id="UP000005239"/>
    </source>
</evidence>
<dbReference type="Pfam" id="PF00069">
    <property type="entry name" value="Pkinase"/>
    <property type="match status" value="1"/>
</dbReference>
<dbReference type="AlphaFoldDB" id="A0A2A6B4H1"/>
<dbReference type="InterPro" id="IPR017441">
    <property type="entry name" value="Protein_kinase_ATP_BS"/>
</dbReference>
<dbReference type="GO" id="GO:0005737">
    <property type="term" value="C:cytoplasm"/>
    <property type="evidence" value="ECO:0000318"/>
    <property type="project" value="GO_Central"/>
</dbReference>
<gene>
    <name evidence="2" type="primary">WBGene00098012</name>
</gene>
<dbReference type="InterPro" id="IPR000719">
    <property type="entry name" value="Prot_kinase_dom"/>
</dbReference>
<reference evidence="2" key="2">
    <citation type="submission" date="2022-06" db="UniProtKB">
        <authorList>
            <consortium name="EnsemblMetazoa"/>
        </authorList>
    </citation>
    <scope>IDENTIFICATION</scope>
    <source>
        <strain evidence="2">PS312</strain>
    </source>
</reference>
<accession>A0A2A6B4H1</accession>